<sequence length="86" mass="9034">MTALELRPEVTTTPAGDGMVLLDERSGRYFHLNGSGAEITRMLLGGADADETARCLAERYALSRERAAADVDGLIAALDGAGLVAR</sequence>
<name>A0ABT4TGE6_9ACTN</name>
<dbReference type="EMBL" id="JAQFWP010000003">
    <property type="protein sequence ID" value="MDA2803406.1"/>
    <property type="molecule type" value="Genomic_DNA"/>
</dbReference>
<keyword evidence="2" id="KW-1185">Reference proteome</keyword>
<evidence type="ECO:0000313" key="1">
    <source>
        <dbReference type="EMBL" id="MDA2803406.1"/>
    </source>
</evidence>
<dbReference type="Pfam" id="PF05402">
    <property type="entry name" value="PqqD"/>
    <property type="match status" value="1"/>
</dbReference>
<organism evidence="1 2">
    <name type="scientific">Nocardiopsis suaedae</name>
    <dbReference type="NCBI Taxonomy" id="3018444"/>
    <lineage>
        <taxon>Bacteria</taxon>
        <taxon>Bacillati</taxon>
        <taxon>Actinomycetota</taxon>
        <taxon>Actinomycetes</taxon>
        <taxon>Streptosporangiales</taxon>
        <taxon>Nocardiopsidaceae</taxon>
        <taxon>Nocardiopsis</taxon>
    </lineage>
</organism>
<dbReference type="RefSeq" id="WP_270675849.1">
    <property type="nucleotide sequence ID" value="NZ_JAQFWP010000003.1"/>
</dbReference>
<dbReference type="Gene3D" id="1.10.10.1150">
    <property type="entry name" value="Coenzyme PQQ synthesis protein D (PqqD)"/>
    <property type="match status" value="1"/>
</dbReference>
<proteinExistence type="predicted"/>
<comment type="caution">
    <text evidence="1">The sequence shown here is derived from an EMBL/GenBank/DDBJ whole genome shotgun (WGS) entry which is preliminary data.</text>
</comment>
<dbReference type="InterPro" id="IPR008792">
    <property type="entry name" value="PQQD"/>
</dbReference>
<gene>
    <name evidence="1" type="ORF">O4U47_02680</name>
</gene>
<dbReference type="Proteomes" id="UP001165685">
    <property type="component" value="Unassembled WGS sequence"/>
</dbReference>
<dbReference type="InterPro" id="IPR041881">
    <property type="entry name" value="PqqD_sf"/>
</dbReference>
<protein>
    <submittedName>
        <fullName evidence="1">Lasso peptide biosynthesis PqqD family chaperone</fullName>
    </submittedName>
</protein>
<evidence type="ECO:0000313" key="2">
    <source>
        <dbReference type="Proteomes" id="UP001165685"/>
    </source>
</evidence>
<dbReference type="NCBIfam" id="NF033530">
    <property type="entry name" value="lasso_PqqD_Strm"/>
    <property type="match status" value="1"/>
</dbReference>
<reference evidence="1" key="1">
    <citation type="submission" date="2023-01" db="EMBL/GenBank/DDBJ databases">
        <title>Draft genome sequence of Nocardiopsis sp. LSu2-4 isolated from halophytes.</title>
        <authorList>
            <person name="Duangmal K."/>
            <person name="Chantavorakit T."/>
        </authorList>
    </citation>
    <scope>NUCLEOTIDE SEQUENCE</scope>
    <source>
        <strain evidence="1">LSu2-4</strain>
    </source>
</reference>
<accession>A0ABT4TGE6</accession>